<evidence type="ECO:0000256" key="1">
    <source>
        <dbReference type="SAM" id="MobiDB-lite"/>
    </source>
</evidence>
<keyword evidence="5" id="KW-1185">Reference proteome</keyword>
<feature type="compositionally biased region" description="Basic residues" evidence="1">
    <location>
        <begin position="480"/>
        <end position="489"/>
    </location>
</feature>
<dbReference type="Pfam" id="PF00501">
    <property type="entry name" value="AMP-binding"/>
    <property type="match status" value="1"/>
</dbReference>
<feature type="compositionally biased region" description="Basic and acidic residues" evidence="1">
    <location>
        <begin position="468"/>
        <end position="479"/>
    </location>
</feature>
<dbReference type="Gene3D" id="3.40.50.12780">
    <property type="entry name" value="N-terminal domain of ligase-like"/>
    <property type="match status" value="1"/>
</dbReference>
<dbReference type="InterPro" id="IPR045851">
    <property type="entry name" value="AMP-bd_C_sf"/>
</dbReference>
<dbReference type="InterPro" id="IPR042099">
    <property type="entry name" value="ANL_N_sf"/>
</dbReference>
<dbReference type="PROSITE" id="PS00455">
    <property type="entry name" value="AMP_BINDING"/>
    <property type="match status" value="1"/>
</dbReference>
<dbReference type="Pfam" id="PF13193">
    <property type="entry name" value="AMP-binding_C"/>
    <property type="match status" value="1"/>
</dbReference>
<evidence type="ECO:0000313" key="4">
    <source>
        <dbReference type="EMBL" id="GAA4481734.1"/>
    </source>
</evidence>
<sequence>MVNMSYFAWDRAAEYGELPCVRDDHIELTYRAFADRVDAFAAQLDRSGVRAGDTVAVMLPNRVELLIALMAAWRLGAAATPVNPAFTADEAGYQIDDAAAVLVVTRDTDSPTAGRPSITVADMAVDPDPAWTPPGPPSGPDLALLIYTSGSTGRPKGVMLTHDNLDFMTGSTVAAFELTSDDHCMLVLPLFHVNAICVSFLTPMRVGAQLSITGHFSASRFFDDVARLRPTYFSAVPTIYALLVSQAEGTEHDLSSLRLAVCGAAPISKELLARVEQRLGLVVVEGYGLTEGTCASACNPIAGPRKPGTVGPAMPGQRIAIADADGRFLPTGTVGEVLIAGPNVMAGYLGRPDETARTVVDGWLHTGDVGRLDEDGYLTLVDRIKDMIIRGGENIYPKEIENALATHEGVLEAAVIGAPHRVYGEVPVAYVVTYPDADTTADDLAGHLRERLAKVKLPVQIHVTDDLPRNPVGKIDKPGLRRRHSPATV</sequence>
<comment type="caution">
    <text evidence="4">The sequence shown here is derived from an EMBL/GenBank/DDBJ whole genome shotgun (WGS) entry which is preliminary data.</text>
</comment>
<dbReference type="SUPFAM" id="SSF56801">
    <property type="entry name" value="Acetyl-CoA synthetase-like"/>
    <property type="match status" value="1"/>
</dbReference>
<organism evidence="4 5">
    <name type="scientific">Rhodococcus olei</name>
    <dbReference type="NCBI Taxonomy" id="2161675"/>
    <lineage>
        <taxon>Bacteria</taxon>
        <taxon>Bacillati</taxon>
        <taxon>Actinomycetota</taxon>
        <taxon>Actinomycetes</taxon>
        <taxon>Mycobacteriales</taxon>
        <taxon>Nocardiaceae</taxon>
        <taxon>Rhodococcus</taxon>
    </lineage>
</organism>
<reference evidence="5" key="1">
    <citation type="journal article" date="2019" name="Int. J. Syst. Evol. Microbiol.">
        <title>The Global Catalogue of Microorganisms (GCM) 10K type strain sequencing project: providing services to taxonomists for standard genome sequencing and annotation.</title>
        <authorList>
            <consortium name="The Broad Institute Genomics Platform"/>
            <consortium name="The Broad Institute Genome Sequencing Center for Infectious Disease"/>
            <person name="Wu L."/>
            <person name="Ma J."/>
        </authorList>
    </citation>
    <scope>NUCLEOTIDE SEQUENCE [LARGE SCALE GENOMIC DNA]</scope>
    <source>
        <strain evidence="5">JCM 32206</strain>
    </source>
</reference>
<dbReference type="PANTHER" id="PTHR43767:SF1">
    <property type="entry name" value="NONRIBOSOMAL PEPTIDE SYNTHASE PES1 (EUROFUNG)-RELATED"/>
    <property type="match status" value="1"/>
</dbReference>
<evidence type="ECO:0000259" key="3">
    <source>
        <dbReference type="Pfam" id="PF13193"/>
    </source>
</evidence>
<dbReference type="InterPro" id="IPR025110">
    <property type="entry name" value="AMP-bd_C"/>
</dbReference>
<dbReference type="Gene3D" id="3.30.300.30">
    <property type="match status" value="1"/>
</dbReference>
<dbReference type="InterPro" id="IPR020845">
    <property type="entry name" value="AMP-binding_CS"/>
</dbReference>
<name>A0ABP8P457_9NOCA</name>
<dbReference type="GO" id="GO:0016874">
    <property type="term" value="F:ligase activity"/>
    <property type="evidence" value="ECO:0007669"/>
    <property type="project" value="UniProtKB-KW"/>
</dbReference>
<protein>
    <submittedName>
        <fullName evidence="4">Long-chain fatty acid--CoA ligase</fullName>
    </submittedName>
</protein>
<dbReference type="EMBL" id="BAABFB010000049">
    <property type="protein sequence ID" value="GAA4481734.1"/>
    <property type="molecule type" value="Genomic_DNA"/>
</dbReference>
<dbReference type="Proteomes" id="UP001501183">
    <property type="component" value="Unassembled WGS sequence"/>
</dbReference>
<dbReference type="InterPro" id="IPR050237">
    <property type="entry name" value="ATP-dep_AMP-bd_enzyme"/>
</dbReference>
<evidence type="ECO:0000313" key="5">
    <source>
        <dbReference type="Proteomes" id="UP001501183"/>
    </source>
</evidence>
<dbReference type="InterPro" id="IPR000873">
    <property type="entry name" value="AMP-dep_synth/lig_dom"/>
</dbReference>
<proteinExistence type="predicted"/>
<evidence type="ECO:0000259" key="2">
    <source>
        <dbReference type="Pfam" id="PF00501"/>
    </source>
</evidence>
<gene>
    <name evidence="4" type="ORF">GCM10023094_30510</name>
</gene>
<feature type="domain" description="AMP-dependent synthetase/ligase" evidence="2">
    <location>
        <begin position="10"/>
        <end position="349"/>
    </location>
</feature>
<feature type="region of interest" description="Disordered" evidence="1">
    <location>
        <begin position="468"/>
        <end position="489"/>
    </location>
</feature>
<keyword evidence="4" id="KW-0436">Ligase</keyword>
<feature type="domain" description="AMP-binding enzyme C-terminal" evidence="3">
    <location>
        <begin position="399"/>
        <end position="474"/>
    </location>
</feature>
<accession>A0ABP8P457</accession>
<dbReference type="PANTHER" id="PTHR43767">
    <property type="entry name" value="LONG-CHAIN-FATTY-ACID--COA LIGASE"/>
    <property type="match status" value="1"/>
</dbReference>